<dbReference type="Proteomes" id="UP000198462">
    <property type="component" value="Unassembled WGS sequence"/>
</dbReference>
<keyword evidence="1" id="KW-0812">Transmembrane</keyword>
<feature type="transmembrane region" description="Helical" evidence="1">
    <location>
        <begin position="80"/>
        <end position="99"/>
    </location>
</feature>
<reference evidence="3" key="1">
    <citation type="submission" date="2017-05" db="EMBL/GenBank/DDBJ databases">
        <authorList>
            <person name="Lin X."/>
        </authorList>
    </citation>
    <scope>NUCLEOTIDE SEQUENCE [LARGE SCALE GENOMIC DNA]</scope>
    <source>
        <strain evidence="3">JLT2012</strain>
    </source>
</reference>
<dbReference type="InterPro" id="IPR018750">
    <property type="entry name" value="DUF2306_membrane"/>
</dbReference>
<sequence>MTRSVWISVGITAAVTAAITLWFTYLAVSGSDPRPAGPAPVLAPADVPWLVWLHLATVVPSVPLGAYILWRRKGTARHRILGRVWAGMMFVTACTAFFLRSTSEGFSPIHLFAVLTFLSIPYAVVQARRGHIEAHMQAMRGTYIGLIVAGAFALLPGRTIWGLLFA</sequence>
<dbReference type="EMBL" id="NFZT01000001">
    <property type="protein sequence ID" value="OWV32198.1"/>
    <property type="molecule type" value="Genomic_DNA"/>
</dbReference>
<proteinExistence type="predicted"/>
<keyword evidence="3" id="KW-1185">Reference proteome</keyword>
<feature type="transmembrane region" description="Helical" evidence="1">
    <location>
        <begin position="5"/>
        <end position="27"/>
    </location>
</feature>
<dbReference type="AlphaFoldDB" id="A0A219B2Z7"/>
<gene>
    <name evidence="2" type="ORF">B5C34_01175</name>
</gene>
<dbReference type="RefSeq" id="WP_088710995.1">
    <property type="nucleotide sequence ID" value="NZ_NFZT01000001.1"/>
</dbReference>
<keyword evidence="1" id="KW-0472">Membrane</keyword>
<dbReference type="Pfam" id="PF10067">
    <property type="entry name" value="DUF2306"/>
    <property type="match status" value="1"/>
</dbReference>
<feature type="transmembrane region" description="Helical" evidence="1">
    <location>
        <begin position="105"/>
        <end position="124"/>
    </location>
</feature>
<protein>
    <recommendedName>
        <fullName evidence="4">DUF2306 domain-containing protein</fullName>
    </recommendedName>
</protein>
<evidence type="ECO:0000313" key="2">
    <source>
        <dbReference type="EMBL" id="OWV32198.1"/>
    </source>
</evidence>
<evidence type="ECO:0000256" key="1">
    <source>
        <dbReference type="SAM" id="Phobius"/>
    </source>
</evidence>
<dbReference type="OrthoDB" id="9815686at2"/>
<organism evidence="2 3">
    <name type="scientific">Pacificimonas flava</name>
    <dbReference type="NCBI Taxonomy" id="1234595"/>
    <lineage>
        <taxon>Bacteria</taxon>
        <taxon>Pseudomonadati</taxon>
        <taxon>Pseudomonadota</taxon>
        <taxon>Alphaproteobacteria</taxon>
        <taxon>Sphingomonadales</taxon>
        <taxon>Sphingosinicellaceae</taxon>
        <taxon>Pacificimonas</taxon>
    </lineage>
</organism>
<feature type="transmembrane region" description="Helical" evidence="1">
    <location>
        <begin position="47"/>
        <end position="68"/>
    </location>
</feature>
<evidence type="ECO:0008006" key="4">
    <source>
        <dbReference type="Google" id="ProtNLM"/>
    </source>
</evidence>
<accession>A0A219B2Z7</accession>
<feature type="transmembrane region" description="Helical" evidence="1">
    <location>
        <begin position="144"/>
        <end position="164"/>
    </location>
</feature>
<name>A0A219B2Z7_9SPHN</name>
<keyword evidence="1" id="KW-1133">Transmembrane helix</keyword>
<evidence type="ECO:0000313" key="3">
    <source>
        <dbReference type="Proteomes" id="UP000198462"/>
    </source>
</evidence>
<comment type="caution">
    <text evidence="2">The sequence shown here is derived from an EMBL/GenBank/DDBJ whole genome shotgun (WGS) entry which is preliminary data.</text>
</comment>